<evidence type="ECO:0000256" key="4">
    <source>
        <dbReference type="PIRNR" id="PIRNR038193"/>
    </source>
</evidence>
<reference evidence="9 10" key="1">
    <citation type="submission" date="2023-03" db="EMBL/GenBank/DDBJ databases">
        <title>Genome insight into feeding habits of ladybird beetles.</title>
        <authorList>
            <person name="Li H.-S."/>
            <person name="Huang Y.-H."/>
            <person name="Pang H."/>
        </authorList>
    </citation>
    <scope>NUCLEOTIDE SEQUENCE [LARGE SCALE GENOMIC DNA]</scope>
    <source>
        <strain evidence="9">SYSU_2023b</strain>
        <tissue evidence="9">Whole body</tissue>
    </source>
</reference>
<evidence type="ECO:0000256" key="6">
    <source>
        <dbReference type="PIRSR" id="PIRSR038193-3"/>
    </source>
</evidence>
<feature type="disulfide bond" evidence="6">
    <location>
        <begin position="46"/>
        <end position="334"/>
    </location>
</feature>
<dbReference type="PRINTS" id="PR00846">
    <property type="entry name" value="GLHYDRLASE56"/>
</dbReference>
<dbReference type="PIRSF" id="PIRSF038193">
    <property type="entry name" value="Hyaluronidase"/>
    <property type="match status" value="1"/>
</dbReference>
<keyword evidence="3" id="KW-0325">Glycoprotein</keyword>
<evidence type="ECO:0000256" key="8">
    <source>
        <dbReference type="SAM" id="Phobius"/>
    </source>
</evidence>
<accession>A0AAW1TVI9</accession>
<dbReference type="AlphaFoldDB" id="A0AAW1TVI9"/>
<dbReference type="GO" id="GO:0006952">
    <property type="term" value="P:defense response"/>
    <property type="evidence" value="ECO:0007669"/>
    <property type="project" value="InterPro"/>
</dbReference>
<keyword evidence="8" id="KW-0812">Transmembrane</keyword>
<dbReference type="InterPro" id="IPR017853">
    <property type="entry name" value="GH"/>
</dbReference>
<keyword evidence="8" id="KW-1133">Transmembrane helix</keyword>
<dbReference type="InterPro" id="IPR013785">
    <property type="entry name" value="Aldolase_TIM"/>
</dbReference>
<evidence type="ECO:0000313" key="9">
    <source>
        <dbReference type="EMBL" id="KAK9874345.1"/>
    </source>
</evidence>
<name>A0AAW1TVI9_9CUCU</name>
<dbReference type="PRINTS" id="PR00847">
    <property type="entry name" value="HYALURONDASE"/>
</dbReference>
<dbReference type="InterPro" id="IPR001329">
    <property type="entry name" value="Venom_Hyaluronidase"/>
</dbReference>
<evidence type="ECO:0000256" key="7">
    <source>
        <dbReference type="RuleBase" id="RU610713"/>
    </source>
</evidence>
<protein>
    <recommendedName>
        <fullName evidence="7">Hyaluronidase</fullName>
        <ecNumber evidence="7">3.2.1.35</ecNumber>
    </recommendedName>
</protein>
<proteinExistence type="inferred from homology"/>
<evidence type="ECO:0000256" key="5">
    <source>
        <dbReference type="PIRSR" id="PIRSR038193-1"/>
    </source>
</evidence>
<comment type="catalytic activity">
    <reaction evidence="7">
        <text>Random hydrolysis of (1-&gt;4)-linkages between N-acetyl-beta-D-glucosamine and D-glucuronate residues in hyaluronate.</text>
        <dbReference type="EC" id="3.2.1.35"/>
    </reaction>
</comment>
<evidence type="ECO:0000256" key="3">
    <source>
        <dbReference type="ARBA" id="ARBA00023180"/>
    </source>
</evidence>
<evidence type="ECO:0000256" key="2">
    <source>
        <dbReference type="ARBA" id="ARBA00023157"/>
    </source>
</evidence>
<feature type="active site" description="Proton donor" evidence="5">
    <location>
        <position position="136"/>
    </location>
</feature>
<evidence type="ECO:0000256" key="1">
    <source>
        <dbReference type="ARBA" id="ARBA00008871"/>
    </source>
</evidence>
<dbReference type="EC" id="3.2.1.35" evidence="7"/>
<dbReference type="SUPFAM" id="SSF51445">
    <property type="entry name" value="(Trans)glycosidases"/>
    <property type="match status" value="1"/>
</dbReference>
<comment type="caution">
    <text evidence="9">The sequence shown here is derived from an EMBL/GenBank/DDBJ whole genome shotgun (WGS) entry which is preliminary data.</text>
</comment>
<dbReference type="PANTHER" id="PTHR11769">
    <property type="entry name" value="HYALURONIDASE"/>
    <property type="match status" value="1"/>
</dbReference>
<keyword evidence="7" id="KW-0326">Glycosidase</keyword>
<keyword evidence="2 6" id="KW-1015">Disulfide bond</keyword>
<gene>
    <name evidence="9" type="ORF">WA026_002695</name>
</gene>
<feature type="transmembrane region" description="Helical" evidence="8">
    <location>
        <begin position="6"/>
        <end position="29"/>
    </location>
</feature>
<organism evidence="9 10">
    <name type="scientific">Henosepilachna vigintioctopunctata</name>
    <dbReference type="NCBI Taxonomy" id="420089"/>
    <lineage>
        <taxon>Eukaryota</taxon>
        <taxon>Metazoa</taxon>
        <taxon>Ecdysozoa</taxon>
        <taxon>Arthropoda</taxon>
        <taxon>Hexapoda</taxon>
        <taxon>Insecta</taxon>
        <taxon>Pterygota</taxon>
        <taxon>Neoptera</taxon>
        <taxon>Endopterygota</taxon>
        <taxon>Coleoptera</taxon>
        <taxon>Polyphaga</taxon>
        <taxon>Cucujiformia</taxon>
        <taxon>Coccinelloidea</taxon>
        <taxon>Coccinellidae</taxon>
        <taxon>Epilachninae</taxon>
        <taxon>Epilachnini</taxon>
        <taxon>Henosepilachna</taxon>
    </lineage>
</organism>
<dbReference type="PANTHER" id="PTHR11769:SF35">
    <property type="entry name" value="HYALURONIDASE"/>
    <property type="match status" value="1"/>
</dbReference>
<dbReference type="Pfam" id="PF01630">
    <property type="entry name" value="Glyco_hydro_56"/>
    <property type="match status" value="1"/>
</dbReference>
<dbReference type="GO" id="GO:0030214">
    <property type="term" value="P:hyaluronan catabolic process"/>
    <property type="evidence" value="ECO:0007669"/>
    <property type="project" value="TreeGrafter"/>
</dbReference>
<evidence type="ECO:0000313" key="10">
    <source>
        <dbReference type="Proteomes" id="UP001431783"/>
    </source>
</evidence>
<comment type="similarity">
    <text evidence="1 4 7">Belongs to the glycosyl hydrolase 56 family.</text>
</comment>
<dbReference type="InterPro" id="IPR018155">
    <property type="entry name" value="Hyaluronidase"/>
</dbReference>
<keyword evidence="7" id="KW-0378">Hydrolase</keyword>
<dbReference type="Gene3D" id="3.20.20.70">
    <property type="entry name" value="Aldolase class I"/>
    <property type="match status" value="1"/>
</dbReference>
<keyword evidence="10" id="KW-1185">Reference proteome</keyword>
<feature type="disulfide bond" evidence="6">
    <location>
        <begin position="212"/>
        <end position="224"/>
    </location>
</feature>
<dbReference type="GO" id="GO:0005975">
    <property type="term" value="P:carbohydrate metabolic process"/>
    <property type="evidence" value="ECO:0007669"/>
    <property type="project" value="UniProtKB-UniRule"/>
</dbReference>
<dbReference type="GO" id="GO:0004415">
    <property type="term" value="F:hyalurononglucosaminidase activity"/>
    <property type="evidence" value="ECO:0007669"/>
    <property type="project" value="UniProtKB-UniRule"/>
</dbReference>
<dbReference type="EMBL" id="JARQZJ010000031">
    <property type="protein sequence ID" value="KAK9874345.1"/>
    <property type="molecule type" value="Genomic_DNA"/>
</dbReference>
<keyword evidence="8" id="KW-0472">Membrane</keyword>
<dbReference type="Proteomes" id="UP001431783">
    <property type="component" value="Unassembled WGS sequence"/>
</dbReference>
<sequence>MSGTSNWFIVMLLQIFNLSEIFAGSGILISSRSNIKVYWNIPTFQCRSFKMNFTEIAERYGIIQNDNDDFRGSRISILYDPGYFPAIMNESGKMSLRNGGIPQSGNLETHLKIFQENITNLIPDEAFSGLGIIDFENWRPIYRQNFGTLVPYKTLSIQREKFLHPFWPASFIEAEAQKKFEFYGRIFMDQTLALAKKLRPKAKWGYYAYPYCFNKSPKNTAKDCPKEVLDENDRLHWLFRETDLLVPSLYLNEKMSRKDKLEEIEGRINEAARIIRKKQQIASITPYFWYKYQDTRKFLTKEDLKHSFSLLSNLRINGLIIWGSSNDVNSKAKCINMYNYLNDILGPILTNTL</sequence>